<protein>
    <recommendedName>
        <fullName evidence="4">Peptidylprolyl isomerase</fullName>
    </recommendedName>
</protein>
<dbReference type="InterPro" id="IPR029000">
    <property type="entry name" value="Cyclophilin-like_dom_sf"/>
</dbReference>
<evidence type="ECO:0000313" key="3">
    <source>
        <dbReference type="Proteomes" id="UP001530315"/>
    </source>
</evidence>
<dbReference type="SUPFAM" id="SSF50891">
    <property type="entry name" value="Cyclophilin-like"/>
    <property type="match status" value="1"/>
</dbReference>
<proteinExistence type="predicted"/>
<reference evidence="2 3" key="1">
    <citation type="submission" date="2024-10" db="EMBL/GenBank/DDBJ databases">
        <title>Updated reference genomes for cyclostephanoid diatoms.</title>
        <authorList>
            <person name="Roberts W.R."/>
            <person name="Alverson A.J."/>
        </authorList>
    </citation>
    <scope>NUCLEOTIDE SEQUENCE [LARGE SCALE GENOMIC DNA]</scope>
    <source>
        <strain evidence="2 3">AJA276-08</strain>
    </source>
</reference>
<keyword evidence="3" id="KW-1185">Reference proteome</keyword>
<dbReference type="Proteomes" id="UP001530315">
    <property type="component" value="Unassembled WGS sequence"/>
</dbReference>
<comment type="caution">
    <text evidence="2">The sequence shown here is derived from an EMBL/GenBank/DDBJ whole genome shotgun (WGS) entry which is preliminary data.</text>
</comment>
<feature type="region of interest" description="Disordered" evidence="1">
    <location>
        <begin position="1"/>
        <end position="27"/>
    </location>
</feature>
<evidence type="ECO:0000256" key="1">
    <source>
        <dbReference type="SAM" id="MobiDB-lite"/>
    </source>
</evidence>
<dbReference type="EMBL" id="JALLAZ020001676">
    <property type="protein sequence ID" value="KAL3768506.1"/>
    <property type="molecule type" value="Genomic_DNA"/>
</dbReference>
<sequence>MTVVLDDDDDDDDDVDVDVGGGGGGGGGREREIIFQLAPLDAMPHSVYLFLSQIAGGYWNRGASAFVINAGHVLQACPHPCLEHEDLGGRMSGYPYTDMKRDGLDVVSYQEYSTMYPHLRYTIGYAGRPRSGPEFYINLMDNTLDHGTREEREFRMGPRGHAAWAKEAFGGGGWGGEGGRGDDAAGGDIEPYPCFGKVIRGFDVVDEIAKGMTRALLPKGNDEGEGGGARRLDDNILLRPVKIVSVAILENYDPKGSGNDSNVKEEGGLKEDEDINDEL</sequence>
<feature type="compositionally biased region" description="Acidic residues" evidence="1">
    <location>
        <begin position="1"/>
        <end position="17"/>
    </location>
</feature>
<evidence type="ECO:0000313" key="2">
    <source>
        <dbReference type="EMBL" id="KAL3768506.1"/>
    </source>
</evidence>
<organism evidence="2 3">
    <name type="scientific">Stephanodiscus triporus</name>
    <dbReference type="NCBI Taxonomy" id="2934178"/>
    <lineage>
        <taxon>Eukaryota</taxon>
        <taxon>Sar</taxon>
        <taxon>Stramenopiles</taxon>
        <taxon>Ochrophyta</taxon>
        <taxon>Bacillariophyta</taxon>
        <taxon>Coscinodiscophyceae</taxon>
        <taxon>Thalassiosirophycidae</taxon>
        <taxon>Stephanodiscales</taxon>
        <taxon>Stephanodiscaceae</taxon>
        <taxon>Stephanodiscus</taxon>
    </lineage>
</organism>
<gene>
    <name evidence="2" type="ORF">ACHAW5_002463</name>
</gene>
<name>A0ABD3N0B5_9STRA</name>
<accession>A0ABD3N0B5</accession>
<dbReference type="AlphaFoldDB" id="A0ABD3N0B5"/>
<evidence type="ECO:0008006" key="4">
    <source>
        <dbReference type="Google" id="ProtNLM"/>
    </source>
</evidence>
<dbReference type="Gene3D" id="2.40.100.10">
    <property type="entry name" value="Cyclophilin-like"/>
    <property type="match status" value="1"/>
</dbReference>
<feature type="region of interest" description="Disordered" evidence="1">
    <location>
        <begin position="252"/>
        <end position="279"/>
    </location>
</feature>